<dbReference type="AlphaFoldDB" id="A0A2K1NZC2"/>
<dbReference type="EMBL" id="AZRL01000017">
    <property type="protein sequence ID" value="PNR95876.1"/>
    <property type="molecule type" value="Genomic_DNA"/>
</dbReference>
<protein>
    <submittedName>
        <fullName evidence="1">Uncharacterized protein</fullName>
    </submittedName>
</protein>
<dbReference type="RefSeq" id="WP_169924992.1">
    <property type="nucleotide sequence ID" value="NZ_AZRL01000017.1"/>
</dbReference>
<accession>A0A2K1NZC2</accession>
<gene>
    <name evidence="1" type="ORF">X929_06825</name>
</gene>
<name>A0A2K1NZC2_9BACT</name>
<sequence>MSNNVESLKNQDDPVKTLIGKYPRIIVLKAVFNLLDNEEKIDLESLENEVVKLLKS</sequence>
<evidence type="ECO:0000313" key="1">
    <source>
        <dbReference type="EMBL" id="PNR95876.1"/>
    </source>
</evidence>
<comment type="caution">
    <text evidence="1">The sequence shown here is derived from an EMBL/GenBank/DDBJ whole genome shotgun (WGS) entry which is preliminary data.</text>
</comment>
<organism evidence="1 2">
    <name type="scientific">Petrotoga olearia DSM 13574</name>
    <dbReference type="NCBI Taxonomy" id="1122955"/>
    <lineage>
        <taxon>Bacteria</taxon>
        <taxon>Thermotogati</taxon>
        <taxon>Thermotogota</taxon>
        <taxon>Thermotogae</taxon>
        <taxon>Petrotogales</taxon>
        <taxon>Petrotogaceae</taxon>
        <taxon>Petrotoga</taxon>
    </lineage>
</organism>
<dbReference type="Proteomes" id="UP000236434">
    <property type="component" value="Unassembled WGS sequence"/>
</dbReference>
<reference evidence="1 2" key="1">
    <citation type="submission" date="2013-12" db="EMBL/GenBank/DDBJ databases">
        <title>Comparative genomics of Petrotoga isolates.</title>
        <authorList>
            <person name="Nesbo C.L."/>
            <person name="Charchuk R."/>
            <person name="Chow K."/>
        </authorList>
    </citation>
    <scope>NUCLEOTIDE SEQUENCE [LARGE SCALE GENOMIC DNA]</scope>
    <source>
        <strain evidence="1 2">DSM 13574</strain>
    </source>
</reference>
<evidence type="ECO:0000313" key="2">
    <source>
        <dbReference type="Proteomes" id="UP000236434"/>
    </source>
</evidence>
<proteinExistence type="predicted"/>